<dbReference type="Proteomes" id="UP001055811">
    <property type="component" value="Linkage Group LG05"/>
</dbReference>
<dbReference type="EMBL" id="CM042013">
    <property type="protein sequence ID" value="KAI3737089.1"/>
    <property type="molecule type" value="Genomic_DNA"/>
</dbReference>
<reference evidence="2" key="1">
    <citation type="journal article" date="2022" name="Mol. Ecol. Resour.">
        <title>The genomes of chicory, endive, great burdock and yacon provide insights into Asteraceae palaeo-polyploidization history and plant inulin production.</title>
        <authorList>
            <person name="Fan W."/>
            <person name="Wang S."/>
            <person name="Wang H."/>
            <person name="Wang A."/>
            <person name="Jiang F."/>
            <person name="Liu H."/>
            <person name="Zhao H."/>
            <person name="Xu D."/>
            <person name="Zhang Y."/>
        </authorList>
    </citation>
    <scope>NUCLEOTIDE SEQUENCE [LARGE SCALE GENOMIC DNA]</scope>
    <source>
        <strain evidence="2">cv. Punajuju</strain>
    </source>
</reference>
<sequence>MAKDILAIQVSTVASESAFSTCGRILDEYRTNLATPIVEALICTQDWIRKSRKPIIDDPQDILRDDAVAKEIEEAIEGLGRKERGKTHVDV</sequence>
<accession>A0ACB9CS09</accession>
<protein>
    <submittedName>
        <fullName evidence="1">Uncharacterized protein</fullName>
    </submittedName>
</protein>
<evidence type="ECO:0000313" key="2">
    <source>
        <dbReference type="Proteomes" id="UP001055811"/>
    </source>
</evidence>
<gene>
    <name evidence="1" type="ORF">L2E82_27084</name>
</gene>
<keyword evidence="2" id="KW-1185">Reference proteome</keyword>
<evidence type="ECO:0000313" key="1">
    <source>
        <dbReference type="EMBL" id="KAI3737089.1"/>
    </source>
</evidence>
<proteinExistence type="predicted"/>
<name>A0ACB9CS09_CICIN</name>
<organism evidence="1 2">
    <name type="scientific">Cichorium intybus</name>
    <name type="common">Chicory</name>
    <dbReference type="NCBI Taxonomy" id="13427"/>
    <lineage>
        <taxon>Eukaryota</taxon>
        <taxon>Viridiplantae</taxon>
        <taxon>Streptophyta</taxon>
        <taxon>Embryophyta</taxon>
        <taxon>Tracheophyta</taxon>
        <taxon>Spermatophyta</taxon>
        <taxon>Magnoliopsida</taxon>
        <taxon>eudicotyledons</taxon>
        <taxon>Gunneridae</taxon>
        <taxon>Pentapetalae</taxon>
        <taxon>asterids</taxon>
        <taxon>campanulids</taxon>
        <taxon>Asterales</taxon>
        <taxon>Asteraceae</taxon>
        <taxon>Cichorioideae</taxon>
        <taxon>Cichorieae</taxon>
        <taxon>Cichoriinae</taxon>
        <taxon>Cichorium</taxon>
    </lineage>
</organism>
<comment type="caution">
    <text evidence="1">The sequence shown here is derived from an EMBL/GenBank/DDBJ whole genome shotgun (WGS) entry which is preliminary data.</text>
</comment>
<reference evidence="1 2" key="2">
    <citation type="journal article" date="2022" name="Mol. Ecol. Resour.">
        <title>The genomes of chicory, endive, great burdock and yacon provide insights into Asteraceae paleo-polyploidization history and plant inulin production.</title>
        <authorList>
            <person name="Fan W."/>
            <person name="Wang S."/>
            <person name="Wang H."/>
            <person name="Wang A."/>
            <person name="Jiang F."/>
            <person name="Liu H."/>
            <person name="Zhao H."/>
            <person name="Xu D."/>
            <person name="Zhang Y."/>
        </authorList>
    </citation>
    <scope>NUCLEOTIDE SEQUENCE [LARGE SCALE GENOMIC DNA]</scope>
    <source>
        <strain evidence="2">cv. Punajuju</strain>
        <tissue evidence="1">Leaves</tissue>
    </source>
</reference>